<dbReference type="AlphaFoldDB" id="A0A3N0GYW0"/>
<feature type="domain" description="Methyltransferase FkbM" evidence="1">
    <location>
        <begin position="89"/>
        <end position="231"/>
    </location>
</feature>
<dbReference type="SUPFAM" id="SSF53335">
    <property type="entry name" value="S-adenosyl-L-methionine-dependent methyltransferases"/>
    <property type="match status" value="1"/>
</dbReference>
<reference evidence="2 3" key="1">
    <citation type="submission" date="2018-11" db="EMBL/GenBank/DDBJ databases">
        <authorList>
            <person name="Li F."/>
        </authorList>
    </citation>
    <scope>NUCLEOTIDE SEQUENCE [LARGE SCALE GENOMIC DNA]</scope>
    <source>
        <strain evidence="2 3">Gsoil 818</strain>
    </source>
</reference>
<protein>
    <submittedName>
        <fullName evidence="2">FkbM family methyltransferase</fullName>
    </submittedName>
</protein>
<dbReference type="GO" id="GO:0032259">
    <property type="term" value="P:methylation"/>
    <property type="evidence" value="ECO:0007669"/>
    <property type="project" value="UniProtKB-KW"/>
</dbReference>
<dbReference type="InterPro" id="IPR006342">
    <property type="entry name" value="FkbM_mtfrase"/>
</dbReference>
<dbReference type="NCBIfam" id="TIGR01444">
    <property type="entry name" value="fkbM_fam"/>
    <property type="match status" value="1"/>
</dbReference>
<organism evidence="2 3">
    <name type="scientific">Nocardioides pocheonensis</name>
    <dbReference type="NCBI Taxonomy" id="661485"/>
    <lineage>
        <taxon>Bacteria</taxon>
        <taxon>Bacillati</taxon>
        <taxon>Actinomycetota</taxon>
        <taxon>Actinomycetes</taxon>
        <taxon>Propionibacteriales</taxon>
        <taxon>Nocardioidaceae</taxon>
        <taxon>Nocardioides</taxon>
    </lineage>
</organism>
<comment type="caution">
    <text evidence="2">The sequence shown here is derived from an EMBL/GenBank/DDBJ whole genome shotgun (WGS) entry which is preliminary data.</text>
</comment>
<dbReference type="Proteomes" id="UP000279994">
    <property type="component" value="Unassembled WGS sequence"/>
</dbReference>
<evidence type="ECO:0000259" key="1">
    <source>
        <dbReference type="Pfam" id="PF05050"/>
    </source>
</evidence>
<dbReference type="RefSeq" id="WP_123220914.1">
    <property type="nucleotide sequence ID" value="NZ_RJSF01000003.1"/>
</dbReference>
<dbReference type="EMBL" id="RJSF01000003">
    <property type="protein sequence ID" value="RNM17292.1"/>
    <property type="molecule type" value="Genomic_DNA"/>
</dbReference>
<keyword evidence="3" id="KW-1185">Reference proteome</keyword>
<dbReference type="Gene3D" id="3.40.50.150">
    <property type="entry name" value="Vaccinia Virus protein VP39"/>
    <property type="match status" value="1"/>
</dbReference>
<sequence length="266" mass="28515">MKRSLGLASRRVRQTPQIFDNHVRVLFDLATNAAPWSPPEITFRLRNGLSITSPNVAGARFPVYEIFADDVYDLGYLLADLPADPVVIDAGGQIGCFTLAVAHAAPTARVHTYEASPTTASYLSRNVAANHLDGRVTVHNTALSGEEGTFQLVDSGTASSHNGLTAPAGSGREVTVPCTTFDAAVAAAGGRVDLVKFDIEGAEYDTIFNSSPASWAGVQKVVMEYHPVPGRTRQDLEAFFAAVGLFPHRDLPAEKPGLGNLWLERR</sequence>
<dbReference type="InterPro" id="IPR052514">
    <property type="entry name" value="SAM-dependent_MTase"/>
</dbReference>
<evidence type="ECO:0000313" key="2">
    <source>
        <dbReference type="EMBL" id="RNM17292.1"/>
    </source>
</evidence>
<evidence type="ECO:0000313" key="3">
    <source>
        <dbReference type="Proteomes" id="UP000279994"/>
    </source>
</evidence>
<name>A0A3N0GYW0_9ACTN</name>
<dbReference type="OrthoDB" id="424472at2"/>
<dbReference type="PANTHER" id="PTHR34203:SF13">
    <property type="entry name" value="EXPRESSED PROTEIN"/>
    <property type="match status" value="1"/>
</dbReference>
<gene>
    <name evidence="2" type="ORF">EFL26_00420</name>
</gene>
<dbReference type="Pfam" id="PF05050">
    <property type="entry name" value="Methyltransf_21"/>
    <property type="match status" value="1"/>
</dbReference>
<accession>A0A3N0GYW0</accession>
<dbReference type="PANTHER" id="PTHR34203">
    <property type="entry name" value="METHYLTRANSFERASE, FKBM FAMILY PROTEIN"/>
    <property type="match status" value="1"/>
</dbReference>
<keyword evidence="2" id="KW-0489">Methyltransferase</keyword>
<dbReference type="GO" id="GO:0008168">
    <property type="term" value="F:methyltransferase activity"/>
    <property type="evidence" value="ECO:0007669"/>
    <property type="project" value="UniProtKB-KW"/>
</dbReference>
<dbReference type="InterPro" id="IPR029063">
    <property type="entry name" value="SAM-dependent_MTases_sf"/>
</dbReference>
<keyword evidence="2" id="KW-0808">Transferase</keyword>
<proteinExistence type="predicted"/>